<evidence type="ECO:0000313" key="1">
    <source>
        <dbReference type="EMBL" id="KAI4305212.1"/>
    </source>
</evidence>
<accession>A0ACB9L6Z1</accession>
<dbReference type="Proteomes" id="UP000828941">
    <property type="component" value="Chromosome 12"/>
</dbReference>
<organism evidence="1 2">
    <name type="scientific">Bauhinia variegata</name>
    <name type="common">Purple orchid tree</name>
    <name type="synonym">Phanera variegata</name>
    <dbReference type="NCBI Taxonomy" id="167791"/>
    <lineage>
        <taxon>Eukaryota</taxon>
        <taxon>Viridiplantae</taxon>
        <taxon>Streptophyta</taxon>
        <taxon>Embryophyta</taxon>
        <taxon>Tracheophyta</taxon>
        <taxon>Spermatophyta</taxon>
        <taxon>Magnoliopsida</taxon>
        <taxon>eudicotyledons</taxon>
        <taxon>Gunneridae</taxon>
        <taxon>Pentapetalae</taxon>
        <taxon>rosids</taxon>
        <taxon>fabids</taxon>
        <taxon>Fabales</taxon>
        <taxon>Fabaceae</taxon>
        <taxon>Cercidoideae</taxon>
        <taxon>Cercideae</taxon>
        <taxon>Bauhiniinae</taxon>
        <taxon>Bauhinia</taxon>
    </lineage>
</organism>
<keyword evidence="2" id="KW-1185">Reference proteome</keyword>
<proteinExistence type="predicted"/>
<sequence length="179" mass="21124">MHINLSFIHGAFHWLAVDDKSDCVIVAYDVADENFRIIWFGRSQIEAERHNYNGCVTKYRESLAVIFYIFENELLLDLLQYWVMEEYGNERSRTKHLTVGFGPLLRVNSLFRFWKDDELIVYDKNEGIVLYDLQTKEIKPVAGMIGVIVYKESIVSLRRDEEHNQGVHFFDVTHDPLFD</sequence>
<reference evidence="1 2" key="1">
    <citation type="journal article" date="2022" name="DNA Res.">
        <title>Chromosomal-level genome assembly of the orchid tree Bauhinia variegata (Leguminosae; Cercidoideae) supports the allotetraploid origin hypothesis of Bauhinia.</title>
        <authorList>
            <person name="Zhong Y."/>
            <person name="Chen Y."/>
            <person name="Zheng D."/>
            <person name="Pang J."/>
            <person name="Liu Y."/>
            <person name="Luo S."/>
            <person name="Meng S."/>
            <person name="Qian L."/>
            <person name="Wei D."/>
            <person name="Dai S."/>
            <person name="Zhou R."/>
        </authorList>
    </citation>
    <scope>NUCLEOTIDE SEQUENCE [LARGE SCALE GENOMIC DNA]</scope>
    <source>
        <strain evidence="1">BV-YZ2020</strain>
    </source>
</reference>
<dbReference type="EMBL" id="CM039437">
    <property type="protein sequence ID" value="KAI4305212.1"/>
    <property type="molecule type" value="Genomic_DNA"/>
</dbReference>
<gene>
    <name evidence="1" type="ORF">L6164_028593</name>
</gene>
<name>A0ACB9L6Z1_BAUVA</name>
<evidence type="ECO:0000313" key="2">
    <source>
        <dbReference type="Proteomes" id="UP000828941"/>
    </source>
</evidence>
<protein>
    <submittedName>
        <fullName evidence="1">Uncharacterized protein</fullName>
    </submittedName>
</protein>
<comment type="caution">
    <text evidence="1">The sequence shown here is derived from an EMBL/GenBank/DDBJ whole genome shotgun (WGS) entry which is preliminary data.</text>
</comment>